<proteinExistence type="predicted"/>
<evidence type="ECO:0000313" key="3">
    <source>
        <dbReference type="Proteomes" id="UP000184225"/>
    </source>
</evidence>
<reference evidence="2 3" key="1">
    <citation type="submission" date="2016-11" db="EMBL/GenBank/DDBJ databases">
        <authorList>
            <person name="Jaros S."/>
            <person name="Januszkiewicz K."/>
            <person name="Wedrychowicz H."/>
        </authorList>
    </citation>
    <scope>NUCLEOTIDE SEQUENCE [LARGE SCALE GENOMIC DNA]</scope>
    <source>
        <strain evidence="2 3">DSM 21425</strain>
    </source>
</reference>
<dbReference type="Proteomes" id="UP000184225">
    <property type="component" value="Unassembled WGS sequence"/>
</dbReference>
<dbReference type="InterPro" id="IPR002931">
    <property type="entry name" value="Transglutaminase-like"/>
</dbReference>
<dbReference type="Gene3D" id="2.60.40.3140">
    <property type="match status" value="1"/>
</dbReference>
<dbReference type="STRING" id="579105.SAMN04488096_102326"/>
<dbReference type="Pfam" id="PF01841">
    <property type="entry name" value="Transglut_core"/>
    <property type="match status" value="1"/>
</dbReference>
<organism evidence="2 3">
    <name type="scientific">Mesonia phycicola</name>
    <dbReference type="NCBI Taxonomy" id="579105"/>
    <lineage>
        <taxon>Bacteria</taxon>
        <taxon>Pseudomonadati</taxon>
        <taxon>Bacteroidota</taxon>
        <taxon>Flavobacteriia</taxon>
        <taxon>Flavobacteriales</taxon>
        <taxon>Flavobacteriaceae</taxon>
        <taxon>Mesonia</taxon>
    </lineage>
</organism>
<dbReference type="AlphaFoldDB" id="A0A1M6C1S6"/>
<dbReference type="SUPFAM" id="SSF54001">
    <property type="entry name" value="Cysteine proteinases"/>
    <property type="match status" value="1"/>
</dbReference>
<protein>
    <submittedName>
        <fullName evidence="2">Transglutaminase-like superfamily protein</fullName>
    </submittedName>
</protein>
<dbReference type="OrthoDB" id="8595007at2"/>
<evidence type="ECO:0000313" key="2">
    <source>
        <dbReference type="EMBL" id="SHI54969.1"/>
    </source>
</evidence>
<dbReference type="InterPro" id="IPR038765">
    <property type="entry name" value="Papain-like_cys_pep_sf"/>
</dbReference>
<dbReference type="RefSeq" id="WP_073148628.1">
    <property type="nucleotide sequence ID" value="NZ_FQYY01000002.1"/>
</dbReference>
<name>A0A1M6C1S6_9FLAO</name>
<feature type="domain" description="Transglutaminase-like" evidence="1">
    <location>
        <begin position="279"/>
        <end position="353"/>
    </location>
</feature>
<keyword evidence="3" id="KW-1185">Reference proteome</keyword>
<sequence length="635" mass="74222">MDLKKITSIILLFSFVVVHSQKHKKPEESVIELAKKLKIEYPDEELVIEKSNLNVDFSLKRDNVSATLESYEKLINIDSKTYSNRHVFYNGESTIKNFDISFSNNHSANFTINDVAYEDNDLFHTDTRLKYVELDFPLQGFEYQVYIDKIFSDIKYFTTIYFNDDYPIKEKEIKIVVPNWLNIKFQEFNFEGYEIESQVEKEDENTIYTYKAFNLPSMFKEKNSRGPSYLYPHIMILPISYTDKGEEEKIFATLKDQYQWYKNLVDKLDYTNKPYVSKVEELTKDLTSKEEKIKKIFYWIQDNIRYIAFEDGIAGFQPDNASEVFSKRYGDCKGMANLAKAMLSEIGVDARLTWIGTNHIAYDYSTPNLAVDNHMICTIMDSDIPIFLDPTEKFNPYKEFANRIQGKQALIEDGENFKLKTVPVSKAEESIEKKEYYLKIVDDVLVGKANNHYSGESRKQILAFLNSLQTHQKEDFLTSFLEQGSSLMQVNNIESSDLKNREQDINIDYDLLVEGKVSSFGDKTYIDIRFNDNFSDLLMEDRKSDFVFSHKKIIESKAYIDISGFKTSKIMEPIHFETKNFKIDISVEKVDQSLICTQKIQILNEVITKEELPDWNTKIKTINNFLNQQIILQKA</sequence>
<gene>
    <name evidence="2" type="ORF">SAMN04488096_102326</name>
</gene>
<evidence type="ECO:0000259" key="1">
    <source>
        <dbReference type="Pfam" id="PF01841"/>
    </source>
</evidence>
<dbReference type="Gene3D" id="3.10.620.30">
    <property type="match status" value="1"/>
</dbReference>
<accession>A0A1M6C1S6</accession>
<dbReference type="EMBL" id="FQYY01000002">
    <property type="protein sequence ID" value="SHI54969.1"/>
    <property type="molecule type" value="Genomic_DNA"/>
</dbReference>